<evidence type="ECO:0000313" key="4">
    <source>
        <dbReference type="EMBL" id="KAF2446228.1"/>
    </source>
</evidence>
<evidence type="ECO:0000313" key="5">
    <source>
        <dbReference type="Proteomes" id="UP000799764"/>
    </source>
</evidence>
<dbReference type="PANTHER" id="PTHR37534">
    <property type="entry name" value="TRANSCRIPTIONAL ACTIVATOR PROTEIN UGA3"/>
    <property type="match status" value="1"/>
</dbReference>
<keyword evidence="5" id="KW-1185">Reference proteome</keyword>
<dbReference type="Pfam" id="PF11951">
    <property type="entry name" value="Fungal_trans_2"/>
    <property type="match status" value="1"/>
</dbReference>
<dbReference type="GO" id="GO:0045944">
    <property type="term" value="P:positive regulation of transcription by RNA polymerase II"/>
    <property type="evidence" value="ECO:0007669"/>
    <property type="project" value="TreeGrafter"/>
</dbReference>
<comment type="subcellular location">
    <subcellularLocation>
        <location evidence="1">Nucleus</location>
    </subcellularLocation>
</comment>
<evidence type="ECO:0008006" key="6">
    <source>
        <dbReference type="Google" id="ProtNLM"/>
    </source>
</evidence>
<feature type="compositionally biased region" description="Low complexity" evidence="3">
    <location>
        <begin position="163"/>
        <end position="176"/>
    </location>
</feature>
<dbReference type="Proteomes" id="UP000799764">
    <property type="component" value="Unassembled WGS sequence"/>
</dbReference>
<sequence>MDADRRLVKALEAANDALQHLSMSPDFGCLDCTHIDRLLARVVDLPTEGNQRNSRRNLLVIRQWMITEGPGVVLLEVLGQLYWRLGELNAKQFEKFKTTLQAQQSYLALIQDIGAVTLVIQRIRHIQRSKADACQDFLCELSDLTGAKVDSPMADMDMPRARSSSPFSPGHSSHSSHSSHHSVHSFESSVSQEEAYTSLVKYVPDSSLFGGDMEQLLFDFFINGICPGRTPSTQTNTYLSLLQTANICESTRFALLSLSASYIREYLHLDKERYHQAELYYSGQAFQALGQQISNGENYDAALATAMLLMHHGAINDSDETSLCWSVHANIFDIIPSEFIDHASEPALYMRTQLVLARTGQTAYTLESAPLPQFLEANNWLDGMQNGDAQKICSILGMSPQLVFFISSINSLATENAPNKHMYAQVLETQIQNLTQWTPEPQGDGRDIILATAESFRLAALIYLRCRLYGLTRFNPAIMELNDALTAVILSLPVKGHLYTAIYPVWPVFIAAVTANSDKRDCLYQRVVPIREGDKNTLPAVLKRVSGMRIWLAKQDPTVLLRDGWWDEMLLPSSSTTAVSANRLLCLG</sequence>
<evidence type="ECO:0000256" key="1">
    <source>
        <dbReference type="ARBA" id="ARBA00004123"/>
    </source>
</evidence>
<proteinExistence type="predicted"/>
<dbReference type="PANTHER" id="PTHR37534:SF49">
    <property type="entry name" value="LYSINE BIOSYNTHESIS REGULATORY PROTEIN LYS14"/>
    <property type="match status" value="1"/>
</dbReference>
<dbReference type="GO" id="GO:0003700">
    <property type="term" value="F:DNA-binding transcription factor activity"/>
    <property type="evidence" value="ECO:0007669"/>
    <property type="project" value="TreeGrafter"/>
</dbReference>
<comment type="caution">
    <text evidence="4">The sequence shown here is derived from an EMBL/GenBank/DDBJ whole genome shotgun (WGS) entry which is preliminary data.</text>
</comment>
<dbReference type="GO" id="GO:0000976">
    <property type="term" value="F:transcription cis-regulatory region binding"/>
    <property type="evidence" value="ECO:0007669"/>
    <property type="project" value="TreeGrafter"/>
</dbReference>
<organism evidence="4 5">
    <name type="scientific">Karstenula rhodostoma CBS 690.94</name>
    <dbReference type="NCBI Taxonomy" id="1392251"/>
    <lineage>
        <taxon>Eukaryota</taxon>
        <taxon>Fungi</taxon>
        <taxon>Dikarya</taxon>
        <taxon>Ascomycota</taxon>
        <taxon>Pezizomycotina</taxon>
        <taxon>Dothideomycetes</taxon>
        <taxon>Pleosporomycetidae</taxon>
        <taxon>Pleosporales</taxon>
        <taxon>Massarineae</taxon>
        <taxon>Didymosphaeriaceae</taxon>
        <taxon>Karstenula</taxon>
    </lineage>
</organism>
<feature type="region of interest" description="Disordered" evidence="3">
    <location>
        <begin position="152"/>
        <end position="184"/>
    </location>
</feature>
<dbReference type="OrthoDB" id="3597252at2759"/>
<accession>A0A9P4UE95</accession>
<dbReference type="AlphaFoldDB" id="A0A9P4UE95"/>
<evidence type="ECO:0000256" key="3">
    <source>
        <dbReference type="SAM" id="MobiDB-lite"/>
    </source>
</evidence>
<dbReference type="InterPro" id="IPR021858">
    <property type="entry name" value="Fun_TF"/>
</dbReference>
<gene>
    <name evidence="4" type="ORF">P171DRAFT_255222</name>
</gene>
<dbReference type="EMBL" id="MU001498">
    <property type="protein sequence ID" value="KAF2446228.1"/>
    <property type="molecule type" value="Genomic_DNA"/>
</dbReference>
<evidence type="ECO:0000256" key="2">
    <source>
        <dbReference type="ARBA" id="ARBA00023242"/>
    </source>
</evidence>
<name>A0A9P4UE95_9PLEO</name>
<protein>
    <recommendedName>
        <fullName evidence="6">Fungal-specific transcription factor domain-containing protein</fullName>
    </recommendedName>
</protein>
<keyword evidence="2" id="KW-0539">Nucleus</keyword>
<dbReference type="GO" id="GO:0005634">
    <property type="term" value="C:nucleus"/>
    <property type="evidence" value="ECO:0007669"/>
    <property type="project" value="UniProtKB-SubCell"/>
</dbReference>
<reference evidence="4" key="1">
    <citation type="journal article" date="2020" name="Stud. Mycol.">
        <title>101 Dothideomycetes genomes: a test case for predicting lifestyles and emergence of pathogens.</title>
        <authorList>
            <person name="Haridas S."/>
            <person name="Albert R."/>
            <person name="Binder M."/>
            <person name="Bloem J."/>
            <person name="Labutti K."/>
            <person name="Salamov A."/>
            <person name="Andreopoulos B."/>
            <person name="Baker S."/>
            <person name="Barry K."/>
            <person name="Bills G."/>
            <person name="Bluhm B."/>
            <person name="Cannon C."/>
            <person name="Castanera R."/>
            <person name="Culley D."/>
            <person name="Daum C."/>
            <person name="Ezra D."/>
            <person name="Gonzalez J."/>
            <person name="Henrissat B."/>
            <person name="Kuo A."/>
            <person name="Liang C."/>
            <person name="Lipzen A."/>
            <person name="Lutzoni F."/>
            <person name="Magnuson J."/>
            <person name="Mondo S."/>
            <person name="Nolan M."/>
            <person name="Ohm R."/>
            <person name="Pangilinan J."/>
            <person name="Park H.-J."/>
            <person name="Ramirez L."/>
            <person name="Alfaro M."/>
            <person name="Sun H."/>
            <person name="Tritt A."/>
            <person name="Yoshinaga Y."/>
            <person name="Zwiers L.-H."/>
            <person name="Turgeon B."/>
            <person name="Goodwin S."/>
            <person name="Spatafora J."/>
            <person name="Crous P."/>
            <person name="Grigoriev I."/>
        </authorList>
    </citation>
    <scope>NUCLEOTIDE SEQUENCE</scope>
    <source>
        <strain evidence="4">CBS 690.94</strain>
    </source>
</reference>